<dbReference type="SUPFAM" id="SSF56784">
    <property type="entry name" value="HAD-like"/>
    <property type="match status" value="1"/>
</dbReference>
<dbReference type="GO" id="GO:0016787">
    <property type="term" value="F:hydrolase activity"/>
    <property type="evidence" value="ECO:0007669"/>
    <property type="project" value="UniProtKB-KW"/>
</dbReference>
<dbReference type="Gene3D" id="3.40.50.1000">
    <property type="entry name" value="HAD superfamily/HAD-like"/>
    <property type="match status" value="1"/>
</dbReference>
<dbReference type="AlphaFoldDB" id="A0AA37HXV7"/>
<sequence length="311" mass="35652">MMPQYTDKVLTIALLVTFFLVTSCRTVNQTSIPYQQITGWSRHSNAQVTHFLQTTDTMKSRKVAVFDCDGTLIGQRPYYLNDEALFSYMAAYRGKTDDISKQKYALFEKFCSEKETLTDDEYYHYYARMLSGMTREEARQIGIRTYNRCYTSKVFTDMQTLITNLKRHNFEIWVVTGSLELLYQQVCTEAFGIPEDHIIGIRIKEGADGKLMDECERPLSLEAGKVNAIKKYIGVKPLLAAGNSRGDLEMMQYAQSLKIILNPNDTRALDVLGGKTLKKYWQADSNCIVEQALDIDDGYPYFCHTINLPQN</sequence>
<reference evidence="4" key="1">
    <citation type="submission" date="2021-08" db="EMBL/GenBank/DDBJ databases">
        <title>Prevotella lacticifex sp. nov., isolated from rumen of cow.</title>
        <authorList>
            <person name="Shinkai T."/>
            <person name="Ikeyama N."/>
            <person name="Kumagai M."/>
            <person name="Ohmori H."/>
            <person name="Sakamoto M."/>
            <person name="Ohkuma M."/>
            <person name="Mitsumori M."/>
        </authorList>
    </citation>
    <scope>NUCLEOTIDE SEQUENCE</scope>
    <source>
        <strain evidence="4">DSM 11371</strain>
    </source>
</reference>
<dbReference type="PANTHER" id="PTHR43344:SF13">
    <property type="entry name" value="PHOSPHATASE RV3661-RELATED"/>
    <property type="match status" value="1"/>
</dbReference>
<dbReference type="PANTHER" id="PTHR43344">
    <property type="entry name" value="PHOSPHOSERINE PHOSPHATASE"/>
    <property type="match status" value="1"/>
</dbReference>
<comment type="caution">
    <text evidence="4">The sequence shown here is derived from an EMBL/GenBank/DDBJ whole genome shotgun (WGS) entry which is preliminary data.</text>
</comment>
<protein>
    <recommendedName>
        <fullName evidence="6">Haloacid dehalogenase-like hydrolase</fullName>
    </recommendedName>
</protein>
<keyword evidence="2" id="KW-0378">Hydrolase</keyword>
<keyword evidence="3" id="KW-0460">Magnesium</keyword>
<dbReference type="GO" id="GO:0046872">
    <property type="term" value="F:metal ion binding"/>
    <property type="evidence" value="ECO:0007669"/>
    <property type="project" value="UniProtKB-KW"/>
</dbReference>
<evidence type="ECO:0000313" key="5">
    <source>
        <dbReference type="Proteomes" id="UP000887043"/>
    </source>
</evidence>
<evidence type="ECO:0000256" key="1">
    <source>
        <dbReference type="ARBA" id="ARBA00022723"/>
    </source>
</evidence>
<dbReference type="Pfam" id="PF12710">
    <property type="entry name" value="HAD"/>
    <property type="match status" value="1"/>
</dbReference>
<dbReference type="InterPro" id="IPR036412">
    <property type="entry name" value="HAD-like_sf"/>
</dbReference>
<accession>A0AA37HXV7</accession>
<organism evidence="4 5">
    <name type="scientific">Segatella bryantii</name>
    <name type="common">Prevotella bryantii</name>
    <dbReference type="NCBI Taxonomy" id="77095"/>
    <lineage>
        <taxon>Bacteria</taxon>
        <taxon>Pseudomonadati</taxon>
        <taxon>Bacteroidota</taxon>
        <taxon>Bacteroidia</taxon>
        <taxon>Bacteroidales</taxon>
        <taxon>Prevotellaceae</taxon>
        <taxon>Segatella</taxon>
    </lineage>
</organism>
<dbReference type="EMBL" id="BPTR01000001">
    <property type="protein sequence ID" value="GJG28587.1"/>
    <property type="molecule type" value="Genomic_DNA"/>
</dbReference>
<evidence type="ECO:0008006" key="6">
    <source>
        <dbReference type="Google" id="ProtNLM"/>
    </source>
</evidence>
<gene>
    <name evidence="4" type="ORF">PRRU23_22870</name>
</gene>
<name>A0AA37HXV7_SEGBR</name>
<dbReference type="InterPro" id="IPR050582">
    <property type="entry name" value="HAD-like_SerB"/>
</dbReference>
<dbReference type="Proteomes" id="UP000887043">
    <property type="component" value="Unassembled WGS sequence"/>
</dbReference>
<evidence type="ECO:0000313" key="4">
    <source>
        <dbReference type="EMBL" id="GJG28587.1"/>
    </source>
</evidence>
<evidence type="ECO:0000256" key="3">
    <source>
        <dbReference type="ARBA" id="ARBA00022842"/>
    </source>
</evidence>
<dbReference type="RefSeq" id="WP_083382189.1">
    <property type="nucleotide sequence ID" value="NZ_BPTR01000001.1"/>
</dbReference>
<dbReference type="InterPro" id="IPR023214">
    <property type="entry name" value="HAD_sf"/>
</dbReference>
<evidence type="ECO:0000256" key="2">
    <source>
        <dbReference type="ARBA" id="ARBA00022801"/>
    </source>
</evidence>
<proteinExistence type="predicted"/>
<keyword evidence="1" id="KW-0479">Metal-binding</keyword>